<sequence>MSFLRKQESTASGFVTAATDSCFPKNDRPFDRSGLEKLIIEITPSVHRNLKHS</sequence>
<dbReference type="EMBL" id="CP061800">
    <property type="protein sequence ID" value="QTA87597.1"/>
    <property type="molecule type" value="Genomic_DNA"/>
</dbReference>
<name>A0A975GNB8_9BACT</name>
<protein>
    <submittedName>
        <fullName evidence="1">Uncharacterized protein</fullName>
    </submittedName>
</protein>
<proteinExistence type="predicted"/>
<evidence type="ECO:0000313" key="1">
    <source>
        <dbReference type="EMBL" id="QTA87597.1"/>
    </source>
</evidence>
<evidence type="ECO:0000313" key="2">
    <source>
        <dbReference type="Proteomes" id="UP000663722"/>
    </source>
</evidence>
<dbReference type="KEGG" id="dmm:dnm_036300"/>
<dbReference type="Proteomes" id="UP000663722">
    <property type="component" value="Chromosome"/>
</dbReference>
<keyword evidence="2" id="KW-1185">Reference proteome</keyword>
<organism evidence="1 2">
    <name type="scientific">Desulfonema magnum</name>
    <dbReference type="NCBI Taxonomy" id="45655"/>
    <lineage>
        <taxon>Bacteria</taxon>
        <taxon>Pseudomonadati</taxon>
        <taxon>Thermodesulfobacteriota</taxon>
        <taxon>Desulfobacteria</taxon>
        <taxon>Desulfobacterales</taxon>
        <taxon>Desulfococcaceae</taxon>
        <taxon>Desulfonema</taxon>
    </lineage>
</organism>
<gene>
    <name evidence="1" type="ORF">dnm_036300</name>
</gene>
<accession>A0A975GNB8</accession>
<reference evidence="1" key="1">
    <citation type="journal article" date="2021" name="Microb. Physiol.">
        <title>Proteogenomic Insights into the Physiology of Marine, Sulfate-Reducing, Filamentous Desulfonema limicola and Desulfonema magnum.</title>
        <authorList>
            <person name="Schnaars V."/>
            <person name="Wohlbrand L."/>
            <person name="Scheve S."/>
            <person name="Hinrichs C."/>
            <person name="Reinhardt R."/>
            <person name="Rabus R."/>
        </authorList>
    </citation>
    <scope>NUCLEOTIDE SEQUENCE</scope>
    <source>
        <strain evidence="1">4be13</strain>
    </source>
</reference>
<dbReference type="AlphaFoldDB" id="A0A975GNB8"/>